<dbReference type="PROSITE" id="PS00491">
    <property type="entry name" value="PROLINE_PEPTIDASE"/>
    <property type="match status" value="1"/>
</dbReference>
<dbReference type="InterPro" id="IPR000587">
    <property type="entry name" value="Creatinase_N"/>
</dbReference>
<evidence type="ECO:0000256" key="1">
    <source>
        <dbReference type="ARBA" id="ARBA00022723"/>
    </source>
</evidence>
<dbReference type="STRING" id="742743.HMPREF9453_01113"/>
<evidence type="ECO:0000256" key="2">
    <source>
        <dbReference type="ARBA" id="ARBA00022801"/>
    </source>
</evidence>
<dbReference type="Proteomes" id="UP000003277">
    <property type="component" value="Unassembled WGS sequence"/>
</dbReference>
<dbReference type="PATRIC" id="fig|742743.3.peg.1128"/>
<dbReference type="AlphaFoldDB" id="H1D0H5"/>
<dbReference type="eggNOG" id="COG0006">
    <property type="taxonomic scope" value="Bacteria"/>
</dbReference>
<feature type="domain" description="Creatinase N-terminal" evidence="5">
    <location>
        <begin position="8"/>
        <end position="144"/>
    </location>
</feature>
<evidence type="ECO:0008006" key="8">
    <source>
        <dbReference type="Google" id="ProtNLM"/>
    </source>
</evidence>
<dbReference type="PANTHER" id="PTHR46112:SF3">
    <property type="entry name" value="AMINOPEPTIDASE YPDF"/>
    <property type="match status" value="1"/>
</dbReference>
<dbReference type="SUPFAM" id="SSF53092">
    <property type="entry name" value="Creatinase/prolidase N-terminal domain"/>
    <property type="match status" value="1"/>
</dbReference>
<keyword evidence="2" id="KW-0378">Hydrolase</keyword>
<protein>
    <recommendedName>
        <fullName evidence="8">Peptidase M24 domain-containing protein</fullName>
    </recommendedName>
</protein>
<evidence type="ECO:0000259" key="5">
    <source>
        <dbReference type="Pfam" id="PF01321"/>
    </source>
</evidence>
<dbReference type="PANTHER" id="PTHR46112">
    <property type="entry name" value="AMINOPEPTIDASE"/>
    <property type="match status" value="1"/>
</dbReference>
<dbReference type="OrthoDB" id="9806388at2"/>
<dbReference type="InterPro" id="IPR050659">
    <property type="entry name" value="Peptidase_M24B"/>
</dbReference>
<dbReference type="Pfam" id="PF01321">
    <property type="entry name" value="Creatinase_N"/>
    <property type="match status" value="1"/>
</dbReference>
<dbReference type="Pfam" id="PF00557">
    <property type="entry name" value="Peptidase_M24"/>
    <property type="match status" value="1"/>
</dbReference>
<gene>
    <name evidence="6" type="ORF">HMPREF9453_01113</name>
</gene>
<keyword evidence="7" id="KW-1185">Reference proteome</keyword>
<dbReference type="InterPro" id="IPR001131">
    <property type="entry name" value="Peptidase_M24B_aminopep-P_CS"/>
</dbReference>
<dbReference type="Gene3D" id="3.40.350.10">
    <property type="entry name" value="Creatinase/prolidase N-terminal domain"/>
    <property type="match status" value="1"/>
</dbReference>
<feature type="domain" description="Peptidase M24" evidence="4">
    <location>
        <begin position="152"/>
        <end position="354"/>
    </location>
</feature>
<dbReference type="InterPro" id="IPR036005">
    <property type="entry name" value="Creatinase/aminopeptidase-like"/>
</dbReference>
<dbReference type="GO" id="GO:0016787">
    <property type="term" value="F:hydrolase activity"/>
    <property type="evidence" value="ECO:0007669"/>
    <property type="project" value="UniProtKB-KW"/>
</dbReference>
<sequence length="370" mass="41172">MKEIYKRRIAAVREGLAEMGLSSLIISETAALFYLTGEIIHPGERLTVLVICREGPSFWIRNRLFPLKEGMGLSMEDAEASLETADISFEDGEDGPALLSSRLPKGTVGIDKTWPSHFLLSLMALRRDLSFINGSPLVDRLRAVKGQEEIKAMRVASAINDRAMERISRWIRPGVTEKECADKLLAIYKEEGAEGFSFPPIVSFGAHGADPHHMPDDTKLSESEVVLFDIGCRKDHYCSDMTRTFFTGLPTEEEEKVHRLVREAGELAESLVRPGIPLAELDRAARKHIEDDGYGPFFTHRLGHFIGLKEHEEGEVSASSPLIAQKGMIFSIEPGIYLEGRFGVRVEDLVLVTDTGCEVLNHAPRGWQIS</sequence>
<dbReference type="InterPro" id="IPR000994">
    <property type="entry name" value="Pept_M24"/>
</dbReference>
<keyword evidence="1 3" id="KW-0479">Metal-binding</keyword>
<name>H1D0H5_9FIRM</name>
<proteinExistence type="inferred from homology"/>
<dbReference type="RefSeq" id="WP_008859608.1">
    <property type="nucleotide sequence ID" value="NZ_JH591188.1"/>
</dbReference>
<dbReference type="InterPro" id="IPR029149">
    <property type="entry name" value="Creatin/AminoP/Spt16_N"/>
</dbReference>
<dbReference type="GO" id="GO:0046872">
    <property type="term" value="F:metal ion binding"/>
    <property type="evidence" value="ECO:0007669"/>
    <property type="project" value="UniProtKB-KW"/>
</dbReference>
<evidence type="ECO:0000313" key="7">
    <source>
        <dbReference type="Proteomes" id="UP000003277"/>
    </source>
</evidence>
<dbReference type="HOGENOM" id="CLU_017266_4_1_9"/>
<accession>H1D0H5</accession>
<evidence type="ECO:0000259" key="4">
    <source>
        <dbReference type="Pfam" id="PF00557"/>
    </source>
</evidence>
<dbReference type="SUPFAM" id="SSF55920">
    <property type="entry name" value="Creatinase/aminopeptidase"/>
    <property type="match status" value="1"/>
</dbReference>
<dbReference type="Gene3D" id="3.90.230.10">
    <property type="entry name" value="Creatinase/methionine aminopeptidase superfamily"/>
    <property type="match status" value="1"/>
</dbReference>
<reference evidence="6 7" key="1">
    <citation type="submission" date="2011-11" db="EMBL/GenBank/DDBJ databases">
        <title>The Genome Sequence of Dialister succinatiphilus YIT 11850.</title>
        <authorList>
            <consortium name="The Broad Institute Genome Sequencing Platform"/>
            <person name="Earl A."/>
            <person name="Ward D."/>
            <person name="Feldgarden M."/>
            <person name="Gevers D."/>
            <person name="Morotomi M."/>
            <person name="Young S.K."/>
            <person name="Zeng Q."/>
            <person name="Gargeya S."/>
            <person name="Fitzgerald M."/>
            <person name="Haas B."/>
            <person name="Abouelleil A."/>
            <person name="Alvarado L."/>
            <person name="Arachchi H.M."/>
            <person name="Berlin A."/>
            <person name="Brown A."/>
            <person name="Chapman S.B."/>
            <person name="Dunbar C."/>
            <person name="Gearin G."/>
            <person name="Goldberg J."/>
            <person name="Griggs A."/>
            <person name="Gujja S."/>
            <person name="Heiman D."/>
            <person name="Howarth C."/>
            <person name="Lui A."/>
            <person name="MacDonald P.J.P."/>
            <person name="Montmayeur A."/>
            <person name="Murphy C."/>
            <person name="Neiman D."/>
            <person name="Pearson M."/>
            <person name="Priest M."/>
            <person name="Roberts A."/>
            <person name="Saif S."/>
            <person name="Shea T."/>
            <person name="Sisk P."/>
            <person name="Stolte C."/>
            <person name="Sykes S."/>
            <person name="Wortman J."/>
            <person name="Nusbaum C."/>
            <person name="Birren B."/>
        </authorList>
    </citation>
    <scope>NUCLEOTIDE SEQUENCE [LARGE SCALE GENOMIC DNA]</scope>
    <source>
        <strain evidence="6 7">YIT 11850</strain>
    </source>
</reference>
<dbReference type="EMBL" id="ADLT01000037">
    <property type="protein sequence ID" value="EHO62934.1"/>
    <property type="molecule type" value="Genomic_DNA"/>
</dbReference>
<comment type="caution">
    <text evidence="6">The sequence shown here is derived from an EMBL/GenBank/DDBJ whole genome shotgun (WGS) entry which is preliminary data.</text>
</comment>
<evidence type="ECO:0000256" key="3">
    <source>
        <dbReference type="RuleBase" id="RU000590"/>
    </source>
</evidence>
<evidence type="ECO:0000313" key="6">
    <source>
        <dbReference type="EMBL" id="EHO62934.1"/>
    </source>
</evidence>
<dbReference type="CDD" id="cd01092">
    <property type="entry name" value="APP-like"/>
    <property type="match status" value="1"/>
</dbReference>
<comment type="similarity">
    <text evidence="3">Belongs to the peptidase M24B family.</text>
</comment>
<organism evidence="6 7">
    <name type="scientific">Dialister succinatiphilus YIT 11850</name>
    <dbReference type="NCBI Taxonomy" id="742743"/>
    <lineage>
        <taxon>Bacteria</taxon>
        <taxon>Bacillati</taxon>
        <taxon>Bacillota</taxon>
        <taxon>Negativicutes</taxon>
        <taxon>Veillonellales</taxon>
        <taxon>Veillonellaceae</taxon>
        <taxon>Dialister</taxon>
    </lineage>
</organism>